<dbReference type="AlphaFoldDB" id="A0A1I6WF77"/>
<evidence type="ECO:0000313" key="1">
    <source>
        <dbReference type="EMBL" id="SFT24630.1"/>
    </source>
</evidence>
<organism evidence="1 2">
    <name type="scientific">Acinetobacter bohemicus</name>
    <dbReference type="NCBI Taxonomy" id="1435036"/>
    <lineage>
        <taxon>Bacteria</taxon>
        <taxon>Pseudomonadati</taxon>
        <taxon>Pseudomonadota</taxon>
        <taxon>Gammaproteobacteria</taxon>
        <taxon>Moraxellales</taxon>
        <taxon>Moraxellaceae</taxon>
        <taxon>Acinetobacter</taxon>
    </lineage>
</organism>
<dbReference type="PROSITE" id="PS51257">
    <property type="entry name" value="PROKAR_LIPOPROTEIN"/>
    <property type="match status" value="1"/>
</dbReference>
<proteinExistence type="predicted"/>
<sequence length="87" mass="9908">MNKLIGIFFIALLLSGCSKVREQTFLNDLCQPRNDRDEEVCKCMFEVLDKKLSKTVGETWVYNPNVAAHPSFQSAMGEAEKCDYSVR</sequence>
<accession>A0A1I6WF77</accession>
<reference evidence="2" key="1">
    <citation type="submission" date="2016-10" db="EMBL/GenBank/DDBJ databases">
        <authorList>
            <person name="Varghese N."/>
            <person name="Submissions S."/>
        </authorList>
    </citation>
    <scope>NUCLEOTIDE SEQUENCE [LARGE SCALE GENOMIC DNA]</scope>
    <source>
        <strain evidence="2">ANC 5076</strain>
    </source>
</reference>
<keyword evidence="2" id="KW-1185">Reference proteome</keyword>
<dbReference type="Proteomes" id="UP000182827">
    <property type="component" value="Unassembled WGS sequence"/>
</dbReference>
<evidence type="ECO:0000313" key="2">
    <source>
        <dbReference type="Proteomes" id="UP000182827"/>
    </source>
</evidence>
<dbReference type="EMBL" id="FOZU01000059">
    <property type="protein sequence ID" value="SFT24630.1"/>
    <property type="molecule type" value="Genomic_DNA"/>
</dbReference>
<name>A0A1I6WF77_9GAMM</name>
<dbReference type="RefSeq" id="WP_074947875.1">
    <property type="nucleotide sequence ID" value="NZ_FOZU01000059.1"/>
</dbReference>
<evidence type="ECO:0008006" key="3">
    <source>
        <dbReference type="Google" id="ProtNLM"/>
    </source>
</evidence>
<gene>
    <name evidence="1" type="ORF">SAMN05444586_10597</name>
</gene>
<protein>
    <recommendedName>
        <fullName evidence="3">Lipoprotein</fullName>
    </recommendedName>
</protein>